<dbReference type="PANTHER" id="PTHR34299:SF1">
    <property type="entry name" value="DIACYLGLYCEROL KINASE"/>
    <property type="match status" value="1"/>
</dbReference>
<evidence type="ECO:0000256" key="19">
    <source>
        <dbReference type="SAM" id="Phobius"/>
    </source>
</evidence>
<sequence>MKNDRVGFKYAIAGVYAALKTEHNIKIHFIIMFMTLFAGLLLGLTRIEWLFVLLAIGLVLALELINTVVELITDVLFEGKHETAKLIKDISAAAVLVAATFAALVGMIIFLPKLLEILI</sequence>
<keyword evidence="14" id="KW-1208">Phospholipid metabolism</keyword>
<dbReference type="Pfam" id="PF01219">
    <property type="entry name" value="DAGK_prokar"/>
    <property type="match status" value="1"/>
</dbReference>
<dbReference type="CDD" id="cd14265">
    <property type="entry name" value="UDPK_IM_like"/>
    <property type="match status" value="1"/>
</dbReference>
<dbReference type="GO" id="GO:0008654">
    <property type="term" value="P:phospholipid biosynthetic process"/>
    <property type="evidence" value="ECO:0007669"/>
    <property type="project" value="UniProtKB-KW"/>
</dbReference>
<gene>
    <name evidence="20" type="primary">dgkA</name>
    <name evidence="20" type="ORF">AHA02nite_22850</name>
</gene>
<evidence type="ECO:0000256" key="11">
    <source>
        <dbReference type="ARBA" id="ARBA00023098"/>
    </source>
</evidence>
<dbReference type="PANTHER" id="PTHR34299">
    <property type="entry name" value="DIACYLGLYCEROL KINASE"/>
    <property type="match status" value="1"/>
</dbReference>
<comment type="caution">
    <text evidence="20">The sequence shown here is derived from an EMBL/GenBank/DDBJ whole genome shotgun (WGS) entry which is preliminary data.</text>
</comment>
<dbReference type="InterPro" id="IPR036945">
    <property type="entry name" value="DAGK_sf"/>
</dbReference>
<evidence type="ECO:0000256" key="3">
    <source>
        <dbReference type="ARBA" id="ARBA00022475"/>
    </source>
</evidence>
<dbReference type="GO" id="GO:0016301">
    <property type="term" value="F:kinase activity"/>
    <property type="evidence" value="ECO:0007669"/>
    <property type="project" value="UniProtKB-KW"/>
</dbReference>
<evidence type="ECO:0000256" key="13">
    <source>
        <dbReference type="ARBA" id="ARBA00023209"/>
    </source>
</evidence>
<evidence type="ECO:0000256" key="5">
    <source>
        <dbReference type="ARBA" id="ARBA00022679"/>
    </source>
</evidence>
<evidence type="ECO:0000256" key="9">
    <source>
        <dbReference type="ARBA" id="ARBA00022840"/>
    </source>
</evidence>
<evidence type="ECO:0000256" key="16">
    <source>
        <dbReference type="PIRSR" id="PIRSR600829-2"/>
    </source>
</evidence>
<evidence type="ECO:0000256" key="15">
    <source>
        <dbReference type="PIRSR" id="PIRSR600829-1"/>
    </source>
</evidence>
<protein>
    <submittedName>
        <fullName evidence="20">Undecaprenol kinase</fullName>
    </submittedName>
</protein>
<feature type="binding site" evidence="17">
    <location>
        <position position="70"/>
    </location>
    <ligand>
        <name>ATP</name>
        <dbReference type="ChEBI" id="CHEBI:30616"/>
    </ligand>
</feature>
<organism evidence="20 21">
    <name type="scientific">Alkalibacillus haloalkaliphilus</name>
    <dbReference type="NCBI Taxonomy" id="94136"/>
    <lineage>
        <taxon>Bacteria</taxon>
        <taxon>Bacillati</taxon>
        <taxon>Bacillota</taxon>
        <taxon>Bacilli</taxon>
        <taxon>Bacillales</taxon>
        <taxon>Bacillaceae</taxon>
        <taxon>Alkalibacillus</taxon>
    </lineage>
</organism>
<keyword evidence="10 19" id="KW-1133">Transmembrane helix</keyword>
<keyword evidence="5" id="KW-0808">Transferase</keyword>
<dbReference type="AlphaFoldDB" id="A0A511W5Y7"/>
<evidence type="ECO:0000256" key="6">
    <source>
        <dbReference type="ARBA" id="ARBA00022692"/>
    </source>
</evidence>
<dbReference type="OrthoDB" id="9789934at2"/>
<evidence type="ECO:0000313" key="21">
    <source>
        <dbReference type="Proteomes" id="UP000321440"/>
    </source>
</evidence>
<keyword evidence="8 20" id="KW-0418">Kinase</keyword>
<keyword evidence="18" id="KW-0460">Magnesium</keyword>
<evidence type="ECO:0000256" key="14">
    <source>
        <dbReference type="ARBA" id="ARBA00023264"/>
    </source>
</evidence>
<keyword evidence="3" id="KW-1003">Cell membrane</keyword>
<proteinExistence type="inferred from homology"/>
<keyword evidence="7 17" id="KW-0547">Nucleotide-binding</keyword>
<feature type="active site" description="Proton acceptor" evidence="15">
    <location>
        <position position="63"/>
    </location>
</feature>
<feature type="transmembrane region" description="Helical" evidence="19">
    <location>
        <begin position="90"/>
        <end position="111"/>
    </location>
</feature>
<evidence type="ECO:0000256" key="18">
    <source>
        <dbReference type="PIRSR" id="PIRSR600829-4"/>
    </source>
</evidence>
<feature type="transmembrane region" description="Helical" evidence="19">
    <location>
        <begin position="50"/>
        <end position="69"/>
    </location>
</feature>
<comment type="cofactor">
    <cofactor evidence="18">
        <name>Mg(2+)</name>
        <dbReference type="ChEBI" id="CHEBI:18420"/>
    </cofactor>
    <text evidence="18">Mn(2+), Zn(2+), Cd(2+) and Co(2+) support activity to lesser extents.</text>
</comment>
<dbReference type="InterPro" id="IPR000829">
    <property type="entry name" value="DAGK"/>
</dbReference>
<feature type="binding site" evidence="17">
    <location>
        <position position="22"/>
    </location>
    <ligand>
        <name>ATP</name>
        <dbReference type="ChEBI" id="CHEBI:30616"/>
    </ligand>
</feature>
<feature type="binding site" evidence="18">
    <location>
        <position position="22"/>
    </location>
    <ligand>
        <name>a divalent metal cation</name>
        <dbReference type="ChEBI" id="CHEBI:60240"/>
    </ligand>
</feature>
<evidence type="ECO:0000256" key="7">
    <source>
        <dbReference type="ARBA" id="ARBA00022741"/>
    </source>
</evidence>
<feature type="binding site" evidence="17">
    <location>
        <position position="10"/>
    </location>
    <ligand>
        <name>ATP</name>
        <dbReference type="ChEBI" id="CHEBI:30616"/>
    </ligand>
</feature>
<name>A0A511W5Y7_9BACI</name>
<keyword evidence="18" id="KW-0479">Metal-binding</keyword>
<evidence type="ECO:0000313" key="20">
    <source>
        <dbReference type="EMBL" id="GEN46509.1"/>
    </source>
</evidence>
<dbReference type="InterPro" id="IPR033717">
    <property type="entry name" value="UDPK"/>
</dbReference>
<evidence type="ECO:0000256" key="4">
    <source>
        <dbReference type="ARBA" id="ARBA00022516"/>
    </source>
</evidence>
<keyword evidence="6 19" id="KW-0812">Transmembrane</keyword>
<feature type="binding site" evidence="16">
    <location>
        <position position="63"/>
    </location>
    <ligand>
        <name>substrate</name>
    </ligand>
</feature>
<evidence type="ECO:0000256" key="8">
    <source>
        <dbReference type="ARBA" id="ARBA00022777"/>
    </source>
</evidence>
<keyword evidence="12 19" id="KW-0472">Membrane</keyword>
<evidence type="ECO:0000256" key="2">
    <source>
        <dbReference type="ARBA" id="ARBA00005967"/>
    </source>
</evidence>
<keyword evidence="21" id="KW-1185">Reference proteome</keyword>
<keyword evidence="9 17" id="KW-0067">ATP-binding</keyword>
<keyword evidence="4" id="KW-0444">Lipid biosynthesis</keyword>
<accession>A0A511W5Y7</accession>
<evidence type="ECO:0000256" key="17">
    <source>
        <dbReference type="PIRSR" id="PIRSR600829-3"/>
    </source>
</evidence>
<evidence type="ECO:0000256" key="10">
    <source>
        <dbReference type="ARBA" id="ARBA00022989"/>
    </source>
</evidence>
<evidence type="ECO:0000256" key="1">
    <source>
        <dbReference type="ARBA" id="ARBA00004651"/>
    </source>
</evidence>
<dbReference type="Gene3D" id="1.10.287.3610">
    <property type="match status" value="1"/>
</dbReference>
<dbReference type="GO" id="GO:0005886">
    <property type="term" value="C:plasma membrane"/>
    <property type="evidence" value="ECO:0007669"/>
    <property type="project" value="UniProtKB-SubCell"/>
</dbReference>
<feature type="transmembrane region" description="Helical" evidence="19">
    <location>
        <begin position="27"/>
        <end position="44"/>
    </location>
</feature>
<reference evidence="20 21" key="1">
    <citation type="submission" date="2019-07" db="EMBL/GenBank/DDBJ databases">
        <title>Whole genome shotgun sequence of Alkalibacillus haloalkaliphilus NBRC 103110.</title>
        <authorList>
            <person name="Hosoyama A."/>
            <person name="Uohara A."/>
            <person name="Ohji S."/>
            <person name="Ichikawa N."/>
        </authorList>
    </citation>
    <scope>NUCLEOTIDE SEQUENCE [LARGE SCALE GENOMIC DNA]</scope>
    <source>
        <strain evidence="20 21">NBRC 103110</strain>
    </source>
</reference>
<comment type="similarity">
    <text evidence="2">Belongs to the bacterial diacylglycerol kinase family.</text>
</comment>
<keyword evidence="13" id="KW-0594">Phospholipid biosynthesis</keyword>
<keyword evidence="11" id="KW-0443">Lipid metabolism</keyword>
<dbReference type="GO" id="GO:0005524">
    <property type="term" value="F:ATP binding"/>
    <property type="evidence" value="ECO:0007669"/>
    <property type="project" value="UniProtKB-KW"/>
</dbReference>
<evidence type="ECO:0000256" key="12">
    <source>
        <dbReference type="ARBA" id="ARBA00023136"/>
    </source>
</evidence>
<dbReference type="Proteomes" id="UP000321440">
    <property type="component" value="Unassembled WGS sequence"/>
</dbReference>
<dbReference type="EMBL" id="BJYA01000015">
    <property type="protein sequence ID" value="GEN46509.1"/>
    <property type="molecule type" value="Genomic_DNA"/>
</dbReference>
<dbReference type="GO" id="GO:0046872">
    <property type="term" value="F:metal ion binding"/>
    <property type="evidence" value="ECO:0007669"/>
    <property type="project" value="UniProtKB-KW"/>
</dbReference>
<comment type="subcellular location">
    <subcellularLocation>
        <location evidence="1">Cell membrane</location>
        <topology evidence="1">Multi-pass membrane protein</topology>
    </subcellularLocation>
</comment>
<feature type="binding site" evidence="17">
    <location>
        <begin position="88"/>
        <end position="89"/>
    </location>
    <ligand>
        <name>ATP</name>
        <dbReference type="ChEBI" id="CHEBI:30616"/>
    </ligand>
</feature>
<feature type="binding site" evidence="18">
    <location>
        <position position="70"/>
    </location>
    <ligand>
        <name>a divalent metal cation</name>
        <dbReference type="ChEBI" id="CHEBI:60240"/>
    </ligand>
</feature>
<dbReference type="RefSeq" id="WP_146817385.1">
    <property type="nucleotide sequence ID" value="NZ_BJYA01000015.1"/>
</dbReference>